<reference evidence="2" key="1">
    <citation type="journal article" date="2022" name="Plant J.">
        <title>Strategies of tolerance reflected in two North American maple genomes.</title>
        <authorList>
            <person name="McEvoy S.L."/>
            <person name="Sezen U.U."/>
            <person name="Trouern-Trend A."/>
            <person name="McMahon S.M."/>
            <person name="Schaberg P.G."/>
            <person name="Yang J."/>
            <person name="Wegrzyn J.L."/>
            <person name="Swenson N.G."/>
        </authorList>
    </citation>
    <scope>NUCLEOTIDE SEQUENCE</scope>
    <source>
        <strain evidence="2">91603</strain>
    </source>
</reference>
<evidence type="ECO:0000313" key="3">
    <source>
        <dbReference type="Proteomes" id="UP001064489"/>
    </source>
</evidence>
<dbReference type="Proteomes" id="UP001064489">
    <property type="component" value="Chromosome 4"/>
</dbReference>
<feature type="compositionally biased region" description="Basic and acidic residues" evidence="1">
    <location>
        <begin position="78"/>
        <end position="89"/>
    </location>
</feature>
<dbReference type="AlphaFoldDB" id="A0AAD5IZ22"/>
<sequence>MEMRRRVHVEGDGVGEQIVDCDVVGPNVGGSDYKSKAKALPYMDSEPPPQQDIVIVASDAGAYSQQDTTALPRMDSVQSEHRDHMDTYY</sequence>
<gene>
    <name evidence="2" type="ORF">LWI28_008936</name>
</gene>
<organism evidence="2 3">
    <name type="scientific">Acer negundo</name>
    <name type="common">Box elder</name>
    <dbReference type="NCBI Taxonomy" id="4023"/>
    <lineage>
        <taxon>Eukaryota</taxon>
        <taxon>Viridiplantae</taxon>
        <taxon>Streptophyta</taxon>
        <taxon>Embryophyta</taxon>
        <taxon>Tracheophyta</taxon>
        <taxon>Spermatophyta</taxon>
        <taxon>Magnoliopsida</taxon>
        <taxon>eudicotyledons</taxon>
        <taxon>Gunneridae</taxon>
        <taxon>Pentapetalae</taxon>
        <taxon>rosids</taxon>
        <taxon>malvids</taxon>
        <taxon>Sapindales</taxon>
        <taxon>Sapindaceae</taxon>
        <taxon>Hippocastanoideae</taxon>
        <taxon>Acereae</taxon>
        <taxon>Acer</taxon>
    </lineage>
</organism>
<name>A0AAD5IZ22_ACENE</name>
<evidence type="ECO:0000256" key="1">
    <source>
        <dbReference type="SAM" id="MobiDB-lite"/>
    </source>
</evidence>
<protein>
    <submittedName>
        <fullName evidence="2">Uncharacterized protein</fullName>
    </submittedName>
</protein>
<reference evidence="2" key="2">
    <citation type="submission" date="2023-02" db="EMBL/GenBank/DDBJ databases">
        <authorList>
            <person name="Swenson N.G."/>
            <person name="Wegrzyn J.L."/>
            <person name="Mcevoy S.L."/>
        </authorList>
    </citation>
    <scope>NUCLEOTIDE SEQUENCE</scope>
    <source>
        <strain evidence="2">91603</strain>
        <tissue evidence="2">Leaf</tissue>
    </source>
</reference>
<keyword evidence="3" id="KW-1185">Reference proteome</keyword>
<dbReference type="EMBL" id="JAJSOW010000101">
    <property type="protein sequence ID" value="KAI9180873.1"/>
    <property type="molecule type" value="Genomic_DNA"/>
</dbReference>
<comment type="caution">
    <text evidence="2">The sequence shown here is derived from an EMBL/GenBank/DDBJ whole genome shotgun (WGS) entry which is preliminary data.</text>
</comment>
<evidence type="ECO:0000313" key="2">
    <source>
        <dbReference type="EMBL" id="KAI9180873.1"/>
    </source>
</evidence>
<accession>A0AAD5IZ22</accession>
<feature type="region of interest" description="Disordered" evidence="1">
    <location>
        <begin position="65"/>
        <end position="89"/>
    </location>
</feature>
<proteinExistence type="predicted"/>